<evidence type="ECO:0000313" key="2">
    <source>
        <dbReference type="EMBL" id="KAF9764068.1"/>
    </source>
</evidence>
<dbReference type="InterPro" id="IPR043502">
    <property type="entry name" value="DNA/RNA_pol_sf"/>
</dbReference>
<organism evidence="2 3">
    <name type="scientific">Nosema granulosis</name>
    <dbReference type="NCBI Taxonomy" id="83296"/>
    <lineage>
        <taxon>Eukaryota</taxon>
        <taxon>Fungi</taxon>
        <taxon>Fungi incertae sedis</taxon>
        <taxon>Microsporidia</taxon>
        <taxon>Nosematidae</taxon>
        <taxon>Nosema</taxon>
    </lineage>
</organism>
<dbReference type="Gene3D" id="3.30.70.270">
    <property type="match status" value="1"/>
</dbReference>
<gene>
    <name evidence="2" type="primary">Tf2-9_17</name>
    <name evidence="2" type="ORF">NGRA_0861</name>
</gene>
<dbReference type="Pfam" id="PF00078">
    <property type="entry name" value="RVT_1"/>
    <property type="match status" value="1"/>
</dbReference>
<dbReference type="InterPro" id="IPR053134">
    <property type="entry name" value="RNA-dir_DNA_polymerase"/>
</dbReference>
<dbReference type="PANTHER" id="PTHR24559:SF444">
    <property type="entry name" value="REVERSE TRANSCRIPTASE DOMAIN-CONTAINING PROTEIN"/>
    <property type="match status" value="1"/>
</dbReference>
<dbReference type="CDD" id="cd01647">
    <property type="entry name" value="RT_LTR"/>
    <property type="match status" value="1"/>
</dbReference>
<dbReference type="InterPro" id="IPR000477">
    <property type="entry name" value="RT_dom"/>
</dbReference>
<protein>
    <submittedName>
        <fullName evidence="2">Transposon Tf2-9 polyprotein</fullName>
    </submittedName>
</protein>
<evidence type="ECO:0000313" key="3">
    <source>
        <dbReference type="Proteomes" id="UP000740883"/>
    </source>
</evidence>
<dbReference type="InterPro" id="IPR043128">
    <property type="entry name" value="Rev_trsase/Diguanyl_cyclase"/>
</dbReference>
<dbReference type="AlphaFoldDB" id="A0A9P6H0L1"/>
<comment type="caution">
    <text evidence="2">The sequence shown here is derived from an EMBL/GenBank/DDBJ whole genome shotgun (WGS) entry which is preliminary data.</text>
</comment>
<keyword evidence="3" id="KW-1185">Reference proteome</keyword>
<proteinExistence type="predicted"/>
<reference evidence="2 3" key="1">
    <citation type="journal article" date="2020" name="Genome Biol. Evol.">
        <title>Comparative genomics of strictly vertically transmitted, feminizing microsporidia endosymbionts of amphipod crustaceans.</title>
        <authorList>
            <person name="Cormier A."/>
            <person name="Chebbi M.A."/>
            <person name="Giraud I."/>
            <person name="Wattier R."/>
            <person name="Teixeira M."/>
            <person name="Gilbert C."/>
            <person name="Rigaud T."/>
            <person name="Cordaux R."/>
        </authorList>
    </citation>
    <scope>NUCLEOTIDE SEQUENCE [LARGE SCALE GENOMIC DNA]</scope>
    <source>
        <strain evidence="2 3">Ou3-Ou53</strain>
    </source>
</reference>
<feature type="domain" description="Reverse transcriptase" evidence="1">
    <location>
        <begin position="5"/>
        <end position="126"/>
    </location>
</feature>
<dbReference type="SUPFAM" id="SSF56672">
    <property type="entry name" value="DNA/RNA polymerases"/>
    <property type="match status" value="1"/>
</dbReference>
<name>A0A9P6H0L1_9MICR</name>
<dbReference type="OrthoDB" id="2286242at2759"/>
<dbReference type="EMBL" id="SBJO01000041">
    <property type="protein sequence ID" value="KAF9764068.1"/>
    <property type="molecule type" value="Genomic_DNA"/>
</dbReference>
<evidence type="ECO:0000259" key="1">
    <source>
        <dbReference type="Pfam" id="PF00078"/>
    </source>
</evidence>
<dbReference type="PANTHER" id="PTHR24559">
    <property type="entry name" value="TRANSPOSON TY3-I GAG-POL POLYPROTEIN"/>
    <property type="match status" value="1"/>
</dbReference>
<dbReference type="Proteomes" id="UP000740883">
    <property type="component" value="Unassembled WGS sequence"/>
</dbReference>
<sequence>MRDIIRVTQGSRVFTVIDLKEGFYHIEIEDKHKHKTAFEFDGVYEWNSMVMRFKNAPHIMQRTMNRVLEDFRVNGVEVYMDVIVIHAKEKTRTDQSLEDVIRRFKEKGLKINPQKIQYRKDEVELLMWLLMVTVLSRMKLKRMKLLYTGNQNVLVSCVGF</sequence>
<accession>A0A9P6H0L1</accession>